<feature type="non-terminal residue" evidence="1">
    <location>
        <position position="280"/>
    </location>
</feature>
<evidence type="ECO:0008006" key="3">
    <source>
        <dbReference type="Google" id="ProtNLM"/>
    </source>
</evidence>
<protein>
    <recommendedName>
        <fullName evidence="3">Sulfotransferase</fullName>
    </recommendedName>
</protein>
<dbReference type="EMBL" id="BRYB01006217">
    <property type="protein sequence ID" value="GMI52254.1"/>
    <property type="molecule type" value="Genomic_DNA"/>
</dbReference>
<dbReference type="InterPro" id="IPR027417">
    <property type="entry name" value="P-loop_NTPase"/>
</dbReference>
<keyword evidence="2" id="KW-1185">Reference proteome</keyword>
<accession>A0ABQ6NAW9</accession>
<gene>
    <name evidence="1" type="ORF">TeGR_g736</name>
</gene>
<dbReference type="SUPFAM" id="SSF52540">
    <property type="entry name" value="P-loop containing nucleoside triphosphate hydrolases"/>
    <property type="match status" value="1"/>
</dbReference>
<evidence type="ECO:0000313" key="1">
    <source>
        <dbReference type="EMBL" id="GMI52254.1"/>
    </source>
</evidence>
<dbReference type="Proteomes" id="UP001165060">
    <property type="component" value="Unassembled WGS sequence"/>
</dbReference>
<comment type="caution">
    <text evidence="1">The sequence shown here is derived from an EMBL/GenBank/DDBJ whole genome shotgun (WGS) entry which is preliminary data.</text>
</comment>
<evidence type="ECO:0000313" key="2">
    <source>
        <dbReference type="Proteomes" id="UP001165060"/>
    </source>
</evidence>
<reference evidence="1 2" key="1">
    <citation type="journal article" date="2023" name="Commun. Biol.">
        <title>Genome analysis of Parmales, the sister group of diatoms, reveals the evolutionary specialization of diatoms from phago-mixotrophs to photoautotrophs.</title>
        <authorList>
            <person name="Ban H."/>
            <person name="Sato S."/>
            <person name="Yoshikawa S."/>
            <person name="Yamada K."/>
            <person name="Nakamura Y."/>
            <person name="Ichinomiya M."/>
            <person name="Sato N."/>
            <person name="Blanc-Mathieu R."/>
            <person name="Endo H."/>
            <person name="Kuwata A."/>
            <person name="Ogata H."/>
        </authorList>
    </citation>
    <scope>NUCLEOTIDE SEQUENCE [LARGE SCALE GENOMIC DNA]</scope>
</reference>
<dbReference type="Gene3D" id="3.40.50.300">
    <property type="entry name" value="P-loop containing nucleotide triphosphate hydrolases"/>
    <property type="match status" value="1"/>
</dbReference>
<sequence>MSAATRLLVGGSDGSGTRAVVMLLRQLGTHMVIDDTGNYDVHGREMVGGKGWPDVVRPVLDEVHNADYEFGSLSDGTKAFVRAELGKMNAAHEGKMNFAYERKKQPSAAGGVDYGIKAPVSMLLVPGFREIWGQMRFIHVVRDGRDIAFSGNKSPVNKFYRNSYADGEAQYQRWEGRLDKVRPMQLWSDWNADLLDWERRNADGETFDFLVLRLEDLLDPGTRCEQMARVADFVGSHKTKEEVCCLSREDMGLQASLFIRSTSLGKWRDPLSRDPELSEA</sequence>
<organism evidence="1 2">
    <name type="scientific">Tetraparma gracilis</name>
    <dbReference type="NCBI Taxonomy" id="2962635"/>
    <lineage>
        <taxon>Eukaryota</taxon>
        <taxon>Sar</taxon>
        <taxon>Stramenopiles</taxon>
        <taxon>Ochrophyta</taxon>
        <taxon>Bolidophyceae</taxon>
        <taxon>Parmales</taxon>
        <taxon>Triparmaceae</taxon>
        <taxon>Tetraparma</taxon>
    </lineage>
</organism>
<proteinExistence type="predicted"/>
<name>A0ABQ6NAW9_9STRA</name>